<dbReference type="Proteomes" id="UP000663288">
    <property type="component" value="Segment"/>
</dbReference>
<dbReference type="GeneID" id="77945823"/>
<proteinExistence type="predicted"/>
<organism evidence="1 2">
    <name type="scientific">Synechococcus phage S-H9-1</name>
    <dbReference type="NCBI Taxonomy" id="2783674"/>
    <lineage>
        <taxon>Viruses</taxon>
        <taxon>Duplodnaviria</taxon>
        <taxon>Heunggongvirae</taxon>
        <taxon>Uroviricota</taxon>
        <taxon>Caudoviricetes</taxon>
        <taxon>Pantevenvirales</taxon>
        <taxon>Kyanoviridae</taxon>
        <taxon>Scyllavirus</taxon>
        <taxon>Scyllavirus aitchnine</taxon>
    </lineage>
</organism>
<dbReference type="RefSeq" id="YP_010669640.1">
    <property type="nucleotide sequence ID" value="NC_070961.1"/>
</dbReference>
<protein>
    <submittedName>
        <fullName evidence="1">Uncharacterized protein</fullName>
    </submittedName>
</protein>
<dbReference type="EMBL" id="MW117966">
    <property type="protein sequence ID" value="QPB08224.1"/>
    <property type="molecule type" value="Genomic_DNA"/>
</dbReference>
<accession>A0A873WT06</accession>
<reference evidence="1" key="1">
    <citation type="submission" date="2020-10" db="EMBL/GenBank/DDBJ databases">
        <title>The Isolation and Genome Sequence of a Novel Cyanophage S-H9-1 from the Yellow Sea, China.</title>
        <authorList>
            <person name="Jiang T."/>
        </authorList>
    </citation>
    <scope>NUCLEOTIDE SEQUENCE</scope>
</reference>
<sequence>MSKIDMLSRVYKLKTALYNGQHHDKGKEWHDGAHESLNRVLDILNEYRE</sequence>
<name>A0A873WT06_9CAUD</name>
<keyword evidence="2" id="KW-1185">Reference proteome</keyword>
<evidence type="ECO:0000313" key="2">
    <source>
        <dbReference type="Proteomes" id="UP000663288"/>
    </source>
</evidence>
<evidence type="ECO:0000313" key="1">
    <source>
        <dbReference type="EMBL" id="QPB08224.1"/>
    </source>
</evidence>
<dbReference type="KEGG" id="vg:77945823"/>